<dbReference type="PANTHER" id="PTHR43790">
    <property type="entry name" value="CARBOHYDRATE TRANSPORT ATP-BINDING PROTEIN MG119-RELATED"/>
    <property type="match status" value="1"/>
</dbReference>
<keyword evidence="8" id="KW-1278">Translocase</keyword>
<feature type="domain" description="ABC transporter" evidence="10">
    <location>
        <begin position="6"/>
        <end position="243"/>
    </location>
</feature>
<sequence>MSANILELHKITKQFPGVLALKDVDFQLRAGEVHALVGENGAGKSTLVKIITGVIAPTHGEIIYEGHPVAWHNPQESISRGIAAIYQDPAIFPDLNVAENIFMGHQPHSATTRRIHWRKLYAKTEELMTSLNINIKPTDKIRGLSIAERQLVEIAKALSINAKIVIMDEPTSALSISESEELFDIIRDLKRKGTSIIFISHRIDDIFTVADRVTALRDGQYVGTREIGQVTRDDLVQMMVGREVKNLFPKLDVKQGKELLRVEGLSRKGEFRNVSFQVREGEILGLYGLVGAGRTEVAKAIFGMNPLNTGNVFVDGQPVTIRSPRDAIALGIAYVPEDRDKEGIILNMDITANISLAILQEFCKAGWLDTKAEAKTALEYAQLVEVKAAGLTQKVLGLSGGNKQKVSLAKWLASKSKILMFDEPTKGIDVGAKASVHRFISELAAKGFAVIMISSELPEIMGMADRIFVMHEGLVKGYFPRASVNEQDILAAALADA</sequence>
<keyword evidence="9" id="KW-0472">Membrane</keyword>
<dbReference type="GO" id="GO:0005886">
    <property type="term" value="C:plasma membrane"/>
    <property type="evidence" value="ECO:0007669"/>
    <property type="project" value="UniProtKB-SubCell"/>
</dbReference>
<keyword evidence="6" id="KW-0547">Nucleotide-binding</keyword>
<organism evidence="11">
    <name type="scientific">Candidatus Moduliflexus flocculans</name>
    <dbReference type="NCBI Taxonomy" id="1499966"/>
    <lineage>
        <taxon>Bacteria</taxon>
        <taxon>Candidatus Moduliflexota</taxon>
        <taxon>Candidatus Moduliflexia</taxon>
        <taxon>Candidatus Moduliflexales</taxon>
        <taxon>Candidatus Moduliflexaceae</taxon>
    </lineage>
</organism>
<evidence type="ECO:0000256" key="4">
    <source>
        <dbReference type="ARBA" id="ARBA00022597"/>
    </source>
</evidence>
<dbReference type="PROSITE" id="PS00211">
    <property type="entry name" value="ABC_TRANSPORTER_1"/>
    <property type="match status" value="1"/>
</dbReference>
<dbReference type="SMART" id="SM00382">
    <property type="entry name" value="AAA"/>
    <property type="match status" value="2"/>
</dbReference>
<dbReference type="GO" id="GO:0016887">
    <property type="term" value="F:ATP hydrolysis activity"/>
    <property type="evidence" value="ECO:0007669"/>
    <property type="project" value="InterPro"/>
</dbReference>
<dbReference type="PROSITE" id="PS50893">
    <property type="entry name" value="ABC_TRANSPORTER_2"/>
    <property type="match status" value="2"/>
</dbReference>
<dbReference type="SUPFAM" id="SSF52540">
    <property type="entry name" value="P-loop containing nucleoside triphosphate hydrolases"/>
    <property type="match status" value="2"/>
</dbReference>
<keyword evidence="5" id="KW-0677">Repeat</keyword>
<evidence type="ECO:0000313" key="11">
    <source>
        <dbReference type="EMBL" id="GAK49737.1"/>
    </source>
</evidence>
<dbReference type="HOGENOM" id="CLU_000604_92_3_0"/>
<keyword evidence="2" id="KW-0813">Transport</keyword>
<keyword evidence="7 11" id="KW-0067">ATP-binding</keyword>
<gene>
    <name evidence="11" type="ORF">U14_00961</name>
</gene>
<dbReference type="InterPro" id="IPR050107">
    <property type="entry name" value="ABC_carbohydrate_import_ATPase"/>
</dbReference>
<dbReference type="AlphaFoldDB" id="A0A0S6VVL3"/>
<dbReference type="Pfam" id="PF00005">
    <property type="entry name" value="ABC_tran"/>
    <property type="match status" value="2"/>
</dbReference>
<name>A0A0S6VVL3_9BACT</name>
<evidence type="ECO:0000256" key="3">
    <source>
        <dbReference type="ARBA" id="ARBA00022475"/>
    </source>
</evidence>
<dbReference type="GO" id="GO:0005524">
    <property type="term" value="F:ATP binding"/>
    <property type="evidence" value="ECO:0007669"/>
    <property type="project" value="UniProtKB-KW"/>
</dbReference>
<dbReference type="FunFam" id="3.40.50.300:FF:000127">
    <property type="entry name" value="Ribose import ATP-binding protein RbsA"/>
    <property type="match status" value="1"/>
</dbReference>
<dbReference type="EMBL" id="DF820455">
    <property type="protein sequence ID" value="GAK49737.1"/>
    <property type="molecule type" value="Genomic_DNA"/>
</dbReference>
<dbReference type="Proteomes" id="UP000030700">
    <property type="component" value="Unassembled WGS sequence"/>
</dbReference>
<feature type="domain" description="ABC transporter" evidence="10">
    <location>
        <begin position="254"/>
        <end position="497"/>
    </location>
</feature>
<evidence type="ECO:0000256" key="8">
    <source>
        <dbReference type="ARBA" id="ARBA00022967"/>
    </source>
</evidence>
<dbReference type="CDD" id="cd03215">
    <property type="entry name" value="ABC_Carb_Monos_II"/>
    <property type="match status" value="1"/>
</dbReference>
<dbReference type="InterPro" id="IPR027417">
    <property type="entry name" value="P-loop_NTPase"/>
</dbReference>
<accession>A0A0S6VVL3</accession>
<proteinExistence type="predicted"/>
<dbReference type="CDD" id="cd03216">
    <property type="entry name" value="ABC_Carb_Monos_I"/>
    <property type="match status" value="1"/>
</dbReference>
<dbReference type="InterPro" id="IPR003439">
    <property type="entry name" value="ABC_transporter-like_ATP-bd"/>
</dbReference>
<evidence type="ECO:0000256" key="9">
    <source>
        <dbReference type="ARBA" id="ARBA00023136"/>
    </source>
</evidence>
<keyword evidence="12" id="KW-1185">Reference proteome</keyword>
<dbReference type="PANTHER" id="PTHR43790:SF3">
    <property type="entry name" value="D-ALLOSE IMPORT ATP-BINDING PROTEIN ALSA-RELATED"/>
    <property type="match status" value="1"/>
</dbReference>
<evidence type="ECO:0000259" key="10">
    <source>
        <dbReference type="PROSITE" id="PS50893"/>
    </source>
</evidence>
<evidence type="ECO:0000256" key="2">
    <source>
        <dbReference type="ARBA" id="ARBA00022448"/>
    </source>
</evidence>
<reference evidence="11" key="1">
    <citation type="journal article" date="2015" name="PeerJ">
        <title>First genomic representation of candidate bacterial phylum KSB3 points to enhanced environmental sensing as a trigger of wastewater bulking.</title>
        <authorList>
            <person name="Sekiguchi Y."/>
            <person name="Ohashi A."/>
            <person name="Parks D.H."/>
            <person name="Yamauchi T."/>
            <person name="Tyson G.W."/>
            <person name="Hugenholtz P."/>
        </authorList>
    </citation>
    <scope>NUCLEOTIDE SEQUENCE [LARGE SCALE GENOMIC DNA]</scope>
</reference>
<keyword evidence="3" id="KW-1003">Cell membrane</keyword>
<evidence type="ECO:0000256" key="7">
    <source>
        <dbReference type="ARBA" id="ARBA00022840"/>
    </source>
</evidence>
<evidence type="ECO:0000256" key="5">
    <source>
        <dbReference type="ARBA" id="ARBA00022737"/>
    </source>
</evidence>
<comment type="subcellular location">
    <subcellularLocation>
        <location evidence="1">Cell membrane</location>
        <topology evidence="1">Peripheral membrane protein</topology>
    </subcellularLocation>
</comment>
<dbReference type="STRING" id="1499966.U14_00961"/>
<evidence type="ECO:0000256" key="1">
    <source>
        <dbReference type="ARBA" id="ARBA00004202"/>
    </source>
</evidence>
<evidence type="ECO:0000313" key="12">
    <source>
        <dbReference type="Proteomes" id="UP000030700"/>
    </source>
</evidence>
<protein>
    <submittedName>
        <fullName evidence="11">Ribose transport ATP-binding protein RbsA</fullName>
    </submittedName>
</protein>
<dbReference type="InterPro" id="IPR003593">
    <property type="entry name" value="AAA+_ATPase"/>
</dbReference>
<evidence type="ECO:0000256" key="6">
    <source>
        <dbReference type="ARBA" id="ARBA00022741"/>
    </source>
</evidence>
<dbReference type="InterPro" id="IPR017871">
    <property type="entry name" value="ABC_transporter-like_CS"/>
</dbReference>
<keyword evidence="4" id="KW-0762">Sugar transport</keyword>
<dbReference type="Gene3D" id="3.40.50.300">
    <property type="entry name" value="P-loop containing nucleotide triphosphate hydrolases"/>
    <property type="match status" value="2"/>
</dbReference>